<reference evidence="3" key="1">
    <citation type="submission" date="2016-10" db="EMBL/GenBank/DDBJ databases">
        <authorList>
            <person name="Varghese N."/>
        </authorList>
    </citation>
    <scope>NUCLEOTIDE SEQUENCE [LARGE SCALE GENOMIC DNA]</scope>
    <source>
        <strain evidence="3">CGMCC 1.12284</strain>
    </source>
</reference>
<dbReference type="EMBL" id="FOIS01000002">
    <property type="protein sequence ID" value="SEW03438.1"/>
    <property type="molecule type" value="Genomic_DNA"/>
</dbReference>
<keyword evidence="3" id="KW-1185">Reference proteome</keyword>
<dbReference type="OrthoDB" id="57427at2157"/>
<feature type="domain" description="Methyltransferase type 11" evidence="1">
    <location>
        <begin position="93"/>
        <end position="197"/>
    </location>
</feature>
<dbReference type="Gene3D" id="3.40.50.150">
    <property type="entry name" value="Vaccinia Virus protein VP39"/>
    <property type="match status" value="1"/>
</dbReference>
<dbReference type="InterPro" id="IPR029063">
    <property type="entry name" value="SAM-dependent_MTases_sf"/>
</dbReference>
<dbReference type="eggNOG" id="arCOG01792">
    <property type="taxonomic scope" value="Archaea"/>
</dbReference>
<accession>A0A1I0NQ51</accession>
<dbReference type="STRING" id="1202768.SAMN05216285_1979"/>
<dbReference type="Proteomes" id="UP000183275">
    <property type="component" value="Unassembled WGS sequence"/>
</dbReference>
<dbReference type="AlphaFoldDB" id="A0A1I0NQ51"/>
<keyword evidence="2" id="KW-0489">Methyltransferase</keyword>
<dbReference type="CDD" id="cd02440">
    <property type="entry name" value="AdoMet_MTases"/>
    <property type="match status" value="1"/>
</dbReference>
<dbReference type="GO" id="GO:0032259">
    <property type="term" value="P:methylation"/>
    <property type="evidence" value="ECO:0007669"/>
    <property type="project" value="UniProtKB-KW"/>
</dbReference>
<evidence type="ECO:0000259" key="1">
    <source>
        <dbReference type="Pfam" id="PF08241"/>
    </source>
</evidence>
<dbReference type="GO" id="GO:0008757">
    <property type="term" value="F:S-adenosylmethionine-dependent methyltransferase activity"/>
    <property type="evidence" value="ECO:0007669"/>
    <property type="project" value="InterPro"/>
</dbReference>
<dbReference type="PANTHER" id="PTHR42912">
    <property type="entry name" value="METHYLTRANSFERASE"/>
    <property type="match status" value="1"/>
</dbReference>
<dbReference type="RefSeq" id="WP_049990205.1">
    <property type="nucleotide sequence ID" value="NZ_FOIS01000002.1"/>
</dbReference>
<organism evidence="2 3">
    <name type="scientific">Natrinema salifodinae</name>
    <dbReference type="NCBI Taxonomy" id="1202768"/>
    <lineage>
        <taxon>Archaea</taxon>
        <taxon>Methanobacteriati</taxon>
        <taxon>Methanobacteriota</taxon>
        <taxon>Stenosarchaea group</taxon>
        <taxon>Halobacteria</taxon>
        <taxon>Halobacteriales</taxon>
        <taxon>Natrialbaceae</taxon>
        <taxon>Natrinema</taxon>
    </lineage>
</organism>
<dbReference type="InterPro" id="IPR013216">
    <property type="entry name" value="Methyltransf_11"/>
</dbReference>
<dbReference type="InterPro" id="IPR050508">
    <property type="entry name" value="Methyltransf_Superfamily"/>
</dbReference>
<dbReference type="Pfam" id="PF08241">
    <property type="entry name" value="Methyltransf_11"/>
    <property type="match status" value="1"/>
</dbReference>
<gene>
    <name evidence="2" type="ORF">SAMN05216285_1979</name>
</gene>
<dbReference type="SUPFAM" id="SSF53335">
    <property type="entry name" value="S-adenosyl-L-methionine-dependent methyltransferases"/>
    <property type="match status" value="1"/>
</dbReference>
<evidence type="ECO:0000313" key="2">
    <source>
        <dbReference type="EMBL" id="SEW03438.1"/>
    </source>
</evidence>
<sequence>MLPVRYNFGLYHWRRRCRAVGAAIAVAVLALVARRRTDDSRGRLAAGLVATGAAVHAGTILESLLSPPPWAIERGKYDALAARLPLDRADRILDVGCGTGRSLVGLAPHVPPGRTVIGLDVFDDRVIFGNGPALARRNGTRAGLAVEPIAGDAAALPLATDSVDVVTACRVLHDLDARDVDRTLRESRRVCEPDGTLGVLELPLVPDGVDREPEGYWRERVSAAGFRIETVDRIERGRSDEPYLVLVATPASAADR</sequence>
<proteinExistence type="predicted"/>
<evidence type="ECO:0000313" key="3">
    <source>
        <dbReference type="Proteomes" id="UP000183275"/>
    </source>
</evidence>
<protein>
    <submittedName>
        <fullName evidence="2">Methyltransferase domain-containing protein</fullName>
    </submittedName>
</protein>
<keyword evidence="2" id="KW-0808">Transferase</keyword>
<name>A0A1I0NQ51_9EURY</name>